<feature type="domain" description="PIN" evidence="8">
    <location>
        <begin position="6"/>
        <end position="133"/>
    </location>
</feature>
<evidence type="ECO:0000256" key="5">
    <source>
        <dbReference type="ARBA" id="ARBA00022801"/>
    </source>
</evidence>
<keyword evidence="10" id="KW-1185">Reference proteome</keyword>
<dbReference type="PANTHER" id="PTHR33653">
    <property type="entry name" value="RIBONUCLEASE VAPC2"/>
    <property type="match status" value="1"/>
</dbReference>
<dbReference type="EMBL" id="BMHI01000002">
    <property type="protein sequence ID" value="GGB26266.1"/>
    <property type="molecule type" value="Genomic_DNA"/>
</dbReference>
<dbReference type="SUPFAM" id="SSF88723">
    <property type="entry name" value="PIN domain-like"/>
    <property type="match status" value="1"/>
</dbReference>
<dbReference type="GO" id="GO:0016787">
    <property type="term" value="F:hydrolase activity"/>
    <property type="evidence" value="ECO:0007669"/>
    <property type="project" value="UniProtKB-KW"/>
</dbReference>
<evidence type="ECO:0000256" key="3">
    <source>
        <dbReference type="ARBA" id="ARBA00022722"/>
    </source>
</evidence>
<keyword evidence="2" id="KW-1277">Toxin-antitoxin system</keyword>
<accession>A0A916T3C7</accession>
<evidence type="ECO:0000259" key="8">
    <source>
        <dbReference type="Pfam" id="PF01850"/>
    </source>
</evidence>
<gene>
    <name evidence="9" type="ORF">GCM10011492_15590</name>
</gene>
<dbReference type="InterPro" id="IPR029060">
    <property type="entry name" value="PIN-like_dom_sf"/>
</dbReference>
<keyword evidence="5" id="KW-0378">Hydrolase</keyword>
<proteinExistence type="inferred from homology"/>
<dbReference type="Gene3D" id="3.40.50.1010">
    <property type="entry name" value="5'-nuclease"/>
    <property type="match status" value="1"/>
</dbReference>
<keyword evidence="3" id="KW-0540">Nuclease</keyword>
<evidence type="ECO:0000313" key="10">
    <source>
        <dbReference type="Proteomes" id="UP000636793"/>
    </source>
</evidence>
<comment type="caution">
    <text evidence="9">The sequence shown here is derived from an EMBL/GenBank/DDBJ whole genome shotgun (WGS) entry which is preliminary data.</text>
</comment>
<evidence type="ECO:0000256" key="6">
    <source>
        <dbReference type="ARBA" id="ARBA00022842"/>
    </source>
</evidence>
<name>A0A916T3C7_9MICO</name>
<reference evidence="9" key="2">
    <citation type="submission" date="2020-09" db="EMBL/GenBank/DDBJ databases">
        <authorList>
            <person name="Sun Q."/>
            <person name="Zhou Y."/>
        </authorList>
    </citation>
    <scope>NUCLEOTIDE SEQUENCE</scope>
    <source>
        <strain evidence="9">CGMCC 1.15085</strain>
    </source>
</reference>
<evidence type="ECO:0000256" key="1">
    <source>
        <dbReference type="ARBA" id="ARBA00001946"/>
    </source>
</evidence>
<dbReference type="InterPro" id="IPR002716">
    <property type="entry name" value="PIN_dom"/>
</dbReference>
<sequence>MPDDLVLVDTDVWSRAIFSSRTPDPRVASWRRLLLGKQPLIAAQTEGEVRFGALVKQWGTTRMTDLESHLARTPTVPVTAEVIQSFATVRAACRQAGHALADKIHMGDAWIAATAHAHDIPLLSGDDIYRGVDGLRLLKDENE</sequence>
<dbReference type="Proteomes" id="UP000636793">
    <property type="component" value="Unassembled WGS sequence"/>
</dbReference>
<evidence type="ECO:0000256" key="2">
    <source>
        <dbReference type="ARBA" id="ARBA00022649"/>
    </source>
</evidence>
<dbReference type="InterPro" id="IPR050556">
    <property type="entry name" value="Type_II_TA_system_RNase"/>
</dbReference>
<dbReference type="GO" id="GO:0004518">
    <property type="term" value="F:nuclease activity"/>
    <property type="evidence" value="ECO:0007669"/>
    <property type="project" value="UniProtKB-KW"/>
</dbReference>
<evidence type="ECO:0000256" key="4">
    <source>
        <dbReference type="ARBA" id="ARBA00022723"/>
    </source>
</evidence>
<protein>
    <recommendedName>
        <fullName evidence="8">PIN domain-containing protein</fullName>
    </recommendedName>
</protein>
<organism evidence="9 10">
    <name type="scientific">Flexivirga endophytica</name>
    <dbReference type="NCBI Taxonomy" id="1849103"/>
    <lineage>
        <taxon>Bacteria</taxon>
        <taxon>Bacillati</taxon>
        <taxon>Actinomycetota</taxon>
        <taxon>Actinomycetes</taxon>
        <taxon>Micrococcales</taxon>
        <taxon>Dermacoccaceae</taxon>
        <taxon>Flexivirga</taxon>
    </lineage>
</organism>
<keyword evidence="4" id="KW-0479">Metal-binding</keyword>
<dbReference type="PANTHER" id="PTHR33653:SF1">
    <property type="entry name" value="RIBONUCLEASE VAPC2"/>
    <property type="match status" value="1"/>
</dbReference>
<dbReference type="Pfam" id="PF01850">
    <property type="entry name" value="PIN"/>
    <property type="match status" value="1"/>
</dbReference>
<comment type="similarity">
    <text evidence="7">Belongs to the PINc/VapC protein family.</text>
</comment>
<evidence type="ECO:0000256" key="7">
    <source>
        <dbReference type="ARBA" id="ARBA00038093"/>
    </source>
</evidence>
<evidence type="ECO:0000313" key="9">
    <source>
        <dbReference type="EMBL" id="GGB26266.1"/>
    </source>
</evidence>
<reference evidence="9" key="1">
    <citation type="journal article" date="2014" name="Int. J. Syst. Evol. Microbiol.">
        <title>Complete genome sequence of Corynebacterium casei LMG S-19264T (=DSM 44701T), isolated from a smear-ripened cheese.</title>
        <authorList>
            <consortium name="US DOE Joint Genome Institute (JGI-PGF)"/>
            <person name="Walter F."/>
            <person name="Albersmeier A."/>
            <person name="Kalinowski J."/>
            <person name="Ruckert C."/>
        </authorList>
    </citation>
    <scope>NUCLEOTIDE SEQUENCE</scope>
    <source>
        <strain evidence="9">CGMCC 1.15085</strain>
    </source>
</reference>
<dbReference type="GO" id="GO:0046872">
    <property type="term" value="F:metal ion binding"/>
    <property type="evidence" value="ECO:0007669"/>
    <property type="project" value="UniProtKB-KW"/>
</dbReference>
<dbReference type="RefSeq" id="WP_188836385.1">
    <property type="nucleotide sequence ID" value="NZ_BMHI01000002.1"/>
</dbReference>
<dbReference type="AlphaFoldDB" id="A0A916T3C7"/>
<comment type="cofactor">
    <cofactor evidence="1">
        <name>Mg(2+)</name>
        <dbReference type="ChEBI" id="CHEBI:18420"/>
    </cofactor>
</comment>
<keyword evidence="6" id="KW-0460">Magnesium</keyword>